<dbReference type="Pfam" id="PF05119">
    <property type="entry name" value="Terminase_4"/>
    <property type="match status" value="1"/>
</dbReference>
<comment type="caution">
    <text evidence="1">The sequence shown here is derived from an EMBL/GenBank/DDBJ whole genome shotgun (WGS) entry which is preliminary data.</text>
</comment>
<proteinExistence type="predicted"/>
<organism evidence="1 2">
    <name type="scientific">Lachnospira intestinalis</name>
    <dbReference type="NCBI Taxonomy" id="3133158"/>
    <lineage>
        <taxon>Bacteria</taxon>
        <taxon>Bacillati</taxon>
        <taxon>Bacillota</taxon>
        <taxon>Clostridia</taxon>
        <taxon>Lachnospirales</taxon>
        <taxon>Lachnospiraceae</taxon>
        <taxon>Lachnospira</taxon>
    </lineage>
</organism>
<dbReference type="EMBL" id="JBBMFS010000005">
    <property type="protein sequence ID" value="MEQ2554869.1"/>
    <property type="molecule type" value="Genomic_DNA"/>
</dbReference>
<name>A0ABV1H588_9FIRM</name>
<accession>A0ABV1H588</accession>
<dbReference type="Proteomes" id="UP001546774">
    <property type="component" value="Unassembled WGS sequence"/>
</dbReference>
<reference evidence="1" key="1">
    <citation type="submission" date="2024-03" db="EMBL/GenBank/DDBJ databases">
        <title>Human intestinal bacterial collection.</title>
        <authorList>
            <person name="Pauvert C."/>
            <person name="Hitch T.C.A."/>
            <person name="Clavel T."/>
        </authorList>
    </citation>
    <scope>NUCLEOTIDE SEQUENCE [LARGE SCALE GENOMIC DNA]</scope>
    <source>
        <strain evidence="1">CLA-AA-H89B</strain>
    </source>
</reference>
<sequence length="107" mass="11863">MATKAQKIEASLRKQLERKGANEYHLEKLVEDYCKLYDIKVKLQKDIDDEGVTLTEINTKGFEVHKTNPAIAEVTRVTTTMLKILDTLGINADDNIADVGGADDTGL</sequence>
<gene>
    <name evidence="1" type="ORF">WMO37_07530</name>
</gene>
<protein>
    <submittedName>
        <fullName evidence="1">P27 family phage terminase small subunit</fullName>
    </submittedName>
</protein>
<keyword evidence="2" id="KW-1185">Reference proteome</keyword>
<dbReference type="InterPro" id="IPR006448">
    <property type="entry name" value="Phage_term_ssu_P27"/>
</dbReference>
<evidence type="ECO:0000313" key="1">
    <source>
        <dbReference type="EMBL" id="MEQ2554869.1"/>
    </source>
</evidence>
<evidence type="ECO:0000313" key="2">
    <source>
        <dbReference type="Proteomes" id="UP001546774"/>
    </source>
</evidence>